<dbReference type="Gene3D" id="3.90.1150.10">
    <property type="entry name" value="Aspartate Aminotransferase, domain 1"/>
    <property type="match status" value="1"/>
</dbReference>
<dbReference type="Proteomes" id="UP001553161">
    <property type="component" value="Unassembled WGS sequence"/>
</dbReference>
<dbReference type="PANTHER" id="PTHR48097">
    <property type="entry name" value="L-THREONINE ALDOLASE-RELATED"/>
    <property type="match status" value="1"/>
</dbReference>
<dbReference type="PANTHER" id="PTHR48097:SF5">
    <property type="entry name" value="LOW SPECIFICITY L-THREONINE ALDOLASE"/>
    <property type="match status" value="1"/>
</dbReference>
<reference evidence="6 7" key="1">
    <citation type="submission" date="2024-07" db="EMBL/GenBank/DDBJ databases">
        <authorList>
            <person name="Kang M."/>
        </authorList>
    </citation>
    <scope>NUCLEOTIDE SEQUENCE [LARGE SCALE GENOMIC DNA]</scope>
    <source>
        <strain evidence="6 7">DFM31</strain>
    </source>
</reference>
<evidence type="ECO:0000313" key="7">
    <source>
        <dbReference type="Proteomes" id="UP001553161"/>
    </source>
</evidence>
<sequence>MYFASDNAGPAHPAVLEALGRANEGYVSGYGADPLTAQVVETIRQVFEAPDAAVYLVGTGTAANALALSVLGQPWQTVFCAEAAHVDEDECGAPEFFTGGAKLTLVDAPRGKIRSEALAAALEKAGKRGVHGVQPGPLTLTQATESGTVYTLAELAELTAMARARGLPVHLDGARFANALEHLGCTPAEMTWKAGIHAVSFGGTKNGLLGVEAVIFFDPAHAWEFELRRKRGAHLFSKHRYLAAQMQAYLEDDLWRDLARRANASARDLADRLHQVPGVEICFPVQTNTVFARWPRAWHRHLLNAGAHYYLWDGTLDGGPEDAPLMARLVCDWSLPPEAVATFVSQFPA</sequence>
<comment type="cofactor">
    <cofactor evidence="1">
        <name>pyridoxal 5'-phosphate</name>
        <dbReference type="ChEBI" id="CHEBI:597326"/>
    </cofactor>
</comment>
<dbReference type="InterPro" id="IPR001597">
    <property type="entry name" value="ArAA_b-elim_lyase/Thr_aldolase"/>
</dbReference>
<keyword evidence="7" id="KW-1185">Reference proteome</keyword>
<gene>
    <name evidence="6" type="ORF">AB0T83_04370</name>
</gene>
<comment type="caution">
    <text evidence="6">The sequence shown here is derived from an EMBL/GenBank/DDBJ whole genome shotgun (WGS) entry which is preliminary data.</text>
</comment>
<dbReference type="InterPro" id="IPR015422">
    <property type="entry name" value="PyrdxlP-dep_Trfase_small"/>
</dbReference>
<name>A0ABV3L6M2_9RHOB</name>
<feature type="domain" description="Aromatic amino acid beta-eliminating lyase/threonine aldolase" evidence="5">
    <location>
        <begin position="3"/>
        <end position="292"/>
    </location>
</feature>
<keyword evidence="4" id="KW-0663">Pyridoxal phosphate</keyword>
<dbReference type="Pfam" id="PF01212">
    <property type="entry name" value="Beta_elim_lyase"/>
    <property type="match status" value="1"/>
</dbReference>
<dbReference type="SUPFAM" id="SSF53383">
    <property type="entry name" value="PLP-dependent transferases"/>
    <property type="match status" value="1"/>
</dbReference>
<proteinExistence type="inferred from homology"/>
<evidence type="ECO:0000256" key="3">
    <source>
        <dbReference type="ARBA" id="ARBA00011881"/>
    </source>
</evidence>
<dbReference type="Gene3D" id="3.40.640.10">
    <property type="entry name" value="Type I PLP-dependent aspartate aminotransferase-like (Major domain)"/>
    <property type="match status" value="1"/>
</dbReference>
<evidence type="ECO:0000256" key="2">
    <source>
        <dbReference type="ARBA" id="ARBA00006966"/>
    </source>
</evidence>
<protein>
    <submittedName>
        <fullName evidence="6">Beta-eliminating lyase-related protein</fullName>
    </submittedName>
</protein>
<evidence type="ECO:0000256" key="4">
    <source>
        <dbReference type="ARBA" id="ARBA00022898"/>
    </source>
</evidence>
<dbReference type="InterPro" id="IPR015421">
    <property type="entry name" value="PyrdxlP-dep_Trfase_major"/>
</dbReference>
<comment type="similarity">
    <text evidence="2">Belongs to the threonine aldolase family.</text>
</comment>
<evidence type="ECO:0000256" key="1">
    <source>
        <dbReference type="ARBA" id="ARBA00001933"/>
    </source>
</evidence>
<dbReference type="RefSeq" id="WP_366191827.1">
    <property type="nucleotide sequence ID" value="NZ_JBFBVU010000003.1"/>
</dbReference>
<comment type="subunit">
    <text evidence="3">Homotetramer.</text>
</comment>
<keyword evidence="6" id="KW-0456">Lyase</keyword>
<accession>A0ABV3L6M2</accession>
<dbReference type="EMBL" id="JBFBVU010000003">
    <property type="protein sequence ID" value="MEV8466018.1"/>
    <property type="molecule type" value="Genomic_DNA"/>
</dbReference>
<dbReference type="GO" id="GO:0016829">
    <property type="term" value="F:lyase activity"/>
    <property type="evidence" value="ECO:0007669"/>
    <property type="project" value="UniProtKB-KW"/>
</dbReference>
<evidence type="ECO:0000313" key="6">
    <source>
        <dbReference type="EMBL" id="MEV8466018.1"/>
    </source>
</evidence>
<organism evidence="6 7">
    <name type="scientific">Meridianimarinicoccus marinus</name>
    <dbReference type="NCBI Taxonomy" id="3231483"/>
    <lineage>
        <taxon>Bacteria</taxon>
        <taxon>Pseudomonadati</taxon>
        <taxon>Pseudomonadota</taxon>
        <taxon>Alphaproteobacteria</taxon>
        <taxon>Rhodobacterales</taxon>
        <taxon>Paracoccaceae</taxon>
        <taxon>Meridianimarinicoccus</taxon>
    </lineage>
</organism>
<dbReference type="InterPro" id="IPR015424">
    <property type="entry name" value="PyrdxlP-dep_Trfase"/>
</dbReference>
<evidence type="ECO:0000259" key="5">
    <source>
        <dbReference type="Pfam" id="PF01212"/>
    </source>
</evidence>